<evidence type="ECO:0000313" key="9">
    <source>
        <dbReference type="Proteomes" id="UP001054846"/>
    </source>
</evidence>
<comment type="function">
    <text evidence="2">Converts N-acetylmannosamine-6-phosphate (ManNAc-6-P) to N-acetylglucosamine-6-phosphate (GlcNAc-6-P).</text>
</comment>
<keyword evidence="7" id="KW-0119">Carbohydrate metabolism</keyword>
<name>A0ABY3PJF3_9CYAN</name>
<evidence type="ECO:0000256" key="6">
    <source>
        <dbReference type="ARBA" id="ARBA00023235"/>
    </source>
</evidence>
<evidence type="ECO:0000256" key="5">
    <source>
        <dbReference type="ARBA" id="ARBA00013180"/>
    </source>
</evidence>
<evidence type="ECO:0000256" key="7">
    <source>
        <dbReference type="ARBA" id="ARBA00023277"/>
    </source>
</evidence>
<accession>A0ABY3PJF3</accession>
<comment type="pathway">
    <text evidence="3">Amino-sugar metabolism; N-acetylneuraminate degradation; D-fructose 6-phosphate from N-acetylneuraminate: step 3/5.</text>
</comment>
<dbReference type="PANTHER" id="PTHR36204:SF1">
    <property type="entry name" value="N-ACETYLMANNOSAMINE-6-PHOSPHATE 2-EPIMERASE-RELATED"/>
    <property type="match status" value="1"/>
</dbReference>
<gene>
    <name evidence="8" type="ORF">ISF26_18165</name>
</gene>
<comment type="similarity">
    <text evidence="4">Belongs to the NanE family.</text>
</comment>
<evidence type="ECO:0000256" key="1">
    <source>
        <dbReference type="ARBA" id="ARBA00000056"/>
    </source>
</evidence>
<evidence type="ECO:0000256" key="3">
    <source>
        <dbReference type="ARBA" id="ARBA00005081"/>
    </source>
</evidence>
<dbReference type="CDD" id="cd04729">
    <property type="entry name" value="NanE"/>
    <property type="match status" value="1"/>
</dbReference>
<protein>
    <recommendedName>
        <fullName evidence="5">N-acylglucosamine-6-phosphate 2-epimerase</fullName>
        <ecNumber evidence="5">5.1.3.9</ecNumber>
    </recommendedName>
</protein>
<keyword evidence="6" id="KW-0413">Isomerase</keyword>
<organism evidence="8 9">
    <name type="scientific">Gloeobacter morelensis MG652769</name>
    <dbReference type="NCBI Taxonomy" id="2781736"/>
    <lineage>
        <taxon>Bacteria</taxon>
        <taxon>Bacillati</taxon>
        <taxon>Cyanobacteriota</taxon>
        <taxon>Cyanophyceae</taxon>
        <taxon>Gloeobacterales</taxon>
        <taxon>Gloeobacteraceae</taxon>
        <taxon>Gloeobacter</taxon>
        <taxon>Gloeobacter morelensis</taxon>
    </lineage>
</organism>
<evidence type="ECO:0000256" key="2">
    <source>
        <dbReference type="ARBA" id="ARBA00002147"/>
    </source>
</evidence>
<sequence length="243" mass="25146">MNAVIALRGLIVSCQAPEGSPLRDPTIIAAMAATAGLHGAVAVRIESPEHIRAVRARVEVPIVGLWKRPYPHSAVYITPTFGDAAAVAQSGADIVAIDATGRPRPQGESLADLIGRIHRELDKPVLADVATVAEGEEAARLGADIVVTTLCGYTEATLGTPLPALDLVGALAGRLTVPVWCEGGVQNPEQVALALARGARAVVVGTALTGLDARVRAFAERAVSPAMRTDPGTAFHNRANQSL</sequence>
<dbReference type="RefSeq" id="WP_230840740.1">
    <property type="nucleotide sequence ID" value="NZ_CP063845.1"/>
</dbReference>
<keyword evidence="9" id="KW-1185">Reference proteome</keyword>
<dbReference type="EMBL" id="CP063845">
    <property type="protein sequence ID" value="UFP93687.1"/>
    <property type="molecule type" value="Genomic_DNA"/>
</dbReference>
<dbReference type="InterPro" id="IPR013785">
    <property type="entry name" value="Aldolase_TIM"/>
</dbReference>
<proteinExistence type="inferred from homology"/>
<dbReference type="Gene3D" id="3.20.20.70">
    <property type="entry name" value="Aldolase class I"/>
    <property type="match status" value="1"/>
</dbReference>
<dbReference type="InterPro" id="IPR011060">
    <property type="entry name" value="RibuloseP-bd_barrel"/>
</dbReference>
<dbReference type="NCBIfam" id="NF002231">
    <property type="entry name" value="PRK01130.1"/>
    <property type="match status" value="1"/>
</dbReference>
<evidence type="ECO:0000313" key="8">
    <source>
        <dbReference type="EMBL" id="UFP93687.1"/>
    </source>
</evidence>
<dbReference type="Pfam" id="PF04131">
    <property type="entry name" value="NanE"/>
    <property type="match status" value="1"/>
</dbReference>
<reference evidence="8 9" key="1">
    <citation type="journal article" date="2021" name="Genome Biol. Evol.">
        <title>Complete Genome Sequencing of a Novel Gloeobacter Species from a Waterfall Cave in Mexico.</title>
        <authorList>
            <person name="Saw J.H."/>
            <person name="Cardona T."/>
            <person name="Montejano G."/>
        </authorList>
    </citation>
    <scope>NUCLEOTIDE SEQUENCE [LARGE SCALE GENOMIC DNA]</scope>
    <source>
        <strain evidence="8">MG652769</strain>
    </source>
</reference>
<dbReference type="InterPro" id="IPR007260">
    <property type="entry name" value="NanE"/>
</dbReference>
<dbReference type="EC" id="5.1.3.9" evidence="5"/>
<dbReference type="PANTHER" id="PTHR36204">
    <property type="entry name" value="N-ACETYLMANNOSAMINE-6-PHOSPHATE 2-EPIMERASE-RELATED"/>
    <property type="match status" value="1"/>
</dbReference>
<comment type="catalytic activity">
    <reaction evidence="1">
        <text>an N-acyl-D-glucosamine 6-phosphate = an N-acyl-D-mannosamine 6-phosphate</text>
        <dbReference type="Rhea" id="RHEA:23932"/>
        <dbReference type="ChEBI" id="CHEBI:57599"/>
        <dbReference type="ChEBI" id="CHEBI:57666"/>
        <dbReference type="EC" id="5.1.3.9"/>
    </reaction>
</comment>
<evidence type="ECO:0000256" key="4">
    <source>
        <dbReference type="ARBA" id="ARBA00007439"/>
    </source>
</evidence>
<dbReference type="Proteomes" id="UP001054846">
    <property type="component" value="Chromosome"/>
</dbReference>
<dbReference type="SUPFAM" id="SSF51366">
    <property type="entry name" value="Ribulose-phoshate binding barrel"/>
    <property type="match status" value="1"/>
</dbReference>